<comment type="catalytic activity">
    <reaction evidence="1">
        <text>1-(5-phospho-beta-D-ribosyl)-5'-AMP + H2O = 1-(5-phospho-beta-D-ribosyl)-5-[(5-phospho-beta-D-ribosylamino)methylideneamino]imidazole-4-carboxamide</text>
        <dbReference type="Rhea" id="RHEA:20049"/>
        <dbReference type="ChEBI" id="CHEBI:15377"/>
        <dbReference type="ChEBI" id="CHEBI:58435"/>
        <dbReference type="ChEBI" id="CHEBI:59457"/>
        <dbReference type="EC" id="3.5.4.19"/>
    </reaction>
</comment>
<keyword evidence="7 12" id="KW-0378">Hydrolase</keyword>
<dbReference type="CDD" id="cd11534">
    <property type="entry name" value="NTP-PPase_HisIE_like"/>
    <property type="match status" value="1"/>
</dbReference>
<gene>
    <name evidence="12" type="ORF">B1B_13859</name>
</gene>
<reference evidence="12" key="2">
    <citation type="journal article" date="2014" name="ISME J.">
        <title>Microbial stratification in low pH oxic and suboxic macroscopic growths along an acid mine drainage.</title>
        <authorList>
            <person name="Mendez-Garcia C."/>
            <person name="Mesa V."/>
            <person name="Sprenger R.R."/>
            <person name="Richter M."/>
            <person name="Diez M.S."/>
            <person name="Solano J."/>
            <person name="Bargiela R."/>
            <person name="Golyshina O.V."/>
            <person name="Manteca A."/>
            <person name="Ramos J.L."/>
            <person name="Gallego J.R."/>
            <person name="Llorente I."/>
            <person name="Martins Dos Santos V.A."/>
            <person name="Jensen O.N."/>
            <person name="Pelaez A.I."/>
            <person name="Sanchez J."/>
            <person name="Ferrer M."/>
        </authorList>
    </citation>
    <scope>NUCLEOTIDE SEQUENCE</scope>
</reference>
<dbReference type="Gene3D" id="3.10.20.810">
    <property type="entry name" value="Phosphoribosyl-AMP cyclohydrolase"/>
    <property type="match status" value="1"/>
</dbReference>
<keyword evidence="8" id="KW-0067">ATP-binding</keyword>
<comment type="caution">
    <text evidence="12">The sequence shown here is derived from an EMBL/GenBank/DDBJ whole genome shotgun (WGS) entry which is preliminary data.</text>
</comment>
<evidence type="ECO:0000256" key="9">
    <source>
        <dbReference type="ARBA" id="ARBA00023102"/>
    </source>
</evidence>
<name>T1AMT4_9ZZZZ</name>
<dbReference type="SUPFAM" id="SSF101386">
    <property type="entry name" value="all-alpha NTP pyrophosphatases"/>
    <property type="match status" value="1"/>
</dbReference>
<comment type="pathway">
    <text evidence="4">Amino-acid biosynthesis; L-histidine biosynthesis; L-histidine from 5-phospho-alpha-D-ribose 1-diphosphate: step 2/9.</text>
</comment>
<dbReference type="GO" id="GO:0004636">
    <property type="term" value="F:phosphoribosyl-ATP diphosphatase activity"/>
    <property type="evidence" value="ECO:0007669"/>
    <property type="project" value="UniProtKB-EC"/>
</dbReference>
<evidence type="ECO:0000256" key="6">
    <source>
        <dbReference type="ARBA" id="ARBA00022741"/>
    </source>
</evidence>
<keyword evidence="6" id="KW-0547">Nucleotide-binding</keyword>
<evidence type="ECO:0000256" key="7">
    <source>
        <dbReference type="ARBA" id="ARBA00022801"/>
    </source>
</evidence>
<dbReference type="GO" id="GO:0005524">
    <property type="term" value="F:ATP binding"/>
    <property type="evidence" value="ECO:0007669"/>
    <property type="project" value="UniProtKB-KW"/>
</dbReference>
<protein>
    <submittedName>
        <fullName evidence="12">Bifunctional phosphoribosyl-AMP cyclohydrolase/phosphoribosyl-ATP pyrophosphatase protein</fullName>
    </submittedName>
</protein>
<dbReference type="PANTHER" id="PTHR42945">
    <property type="entry name" value="HISTIDINE BIOSYNTHESIS BIFUNCTIONAL PROTEIN"/>
    <property type="match status" value="1"/>
</dbReference>
<evidence type="ECO:0000256" key="10">
    <source>
        <dbReference type="ARBA" id="ARBA00023268"/>
    </source>
</evidence>
<evidence type="ECO:0000256" key="3">
    <source>
        <dbReference type="ARBA" id="ARBA00005169"/>
    </source>
</evidence>
<dbReference type="HAMAP" id="MF_01020">
    <property type="entry name" value="HisE"/>
    <property type="match status" value="1"/>
</dbReference>
<dbReference type="SUPFAM" id="SSF141734">
    <property type="entry name" value="HisI-like"/>
    <property type="match status" value="1"/>
</dbReference>
<comment type="pathway">
    <text evidence="3">Amino-acid biosynthesis; L-histidine biosynthesis; L-histidine from 5-phospho-alpha-D-ribose 1-diphosphate: step 3/9.</text>
</comment>
<keyword evidence="9" id="KW-0368">Histidine biosynthesis</keyword>
<evidence type="ECO:0000256" key="8">
    <source>
        <dbReference type="ARBA" id="ARBA00022840"/>
    </source>
</evidence>
<keyword evidence="5" id="KW-0028">Amino-acid biosynthesis</keyword>
<dbReference type="FunFam" id="3.10.20.810:FF:000001">
    <property type="entry name" value="Histidine biosynthesis bifunctional protein HisIE"/>
    <property type="match status" value="1"/>
</dbReference>
<dbReference type="GO" id="GO:0004635">
    <property type="term" value="F:phosphoribosyl-AMP cyclohydrolase activity"/>
    <property type="evidence" value="ECO:0007669"/>
    <property type="project" value="UniProtKB-EC"/>
</dbReference>
<dbReference type="UniPathway" id="UPA00031">
    <property type="reaction ID" value="UER00007"/>
</dbReference>
<dbReference type="Pfam" id="PF01503">
    <property type="entry name" value="PRA-PH"/>
    <property type="match status" value="1"/>
</dbReference>
<dbReference type="InterPro" id="IPR021130">
    <property type="entry name" value="PRib-ATP_PPHydrolase-like"/>
</dbReference>
<dbReference type="GO" id="GO:0000105">
    <property type="term" value="P:L-histidine biosynthetic process"/>
    <property type="evidence" value="ECO:0007669"/>
    <property type="project" value="UniProtKB-UniPathway"/>
</dbReference>
<keyword evidence="10" id="KW-0511">Multifunctional enzyme</keyword>
<dbReference type="AlphaFoldDB" id="T1AMT4"/>
<sequence>MSEPELVPVVVQDVDSGRVLMLAYGNAESFRKSEESGWMHFWSRSRDRLWMKGESSGHRLRVVSLHWDCDRDAVLARVRPSGPACHLGGTSCFDGVGEDPISTLWSTIADRAARRPEGSYVARLLADPLELRKKVGEEAVELILTDGDRSPTRVREEAADLLFHLLVFLYQNGVRYPEVLAELERRRSA</sequence>
<evidence type="ECO:0000259" key="11">
    <source>
        <dbReference type="Pfam" id="PF01502"/>
    </source>
</evidence>
<evidence type="ECO:0000256" key="5">
    <source>
        <dbReference type="ARBA" id="ARBA00022605"/>
    </source>
</evidence>
<evidence type="ECO:0000256" key="4">
    <source>
        <dbReference type="ARBA" id="ARBA00005204"/>
    </source>
</evidence>
<dbReference type="Pfam" id="PF01502">
    <property type="entry name" value="PRA-CH"/>
    <property type="match status" value="1"/>
</dbReference>
<evidence type="ECO:0000313" key="12">
    <source>
        <dbReference type="EMBL" id="EQD43370.1"/>
    </source>
</evidence>
<dbReference type="InterPro" id="IPR008179">
    <property type="entry name" value="HisE"/>
</dbReference>
<accession>T1AMT4</accession>
<dbReference type="NCBIfam" id="TIGR03188">
    <property type="entry name" value="histidine_hisI"/>
    <property type="match status" value="1"/>
</dbReference>
<feature type="domain" description="Phosphoribosyl-AMP cyclohydrolase" evidence="11">
    <location>
        <begin position="21"/>
        <end position="93"/>
    </location>
</feature>
<reference evidence="12" key="1">
    <citation type="submission" date="2013-08" db="EMBL/GenBank/DDBJ databases">
        <authorList>
            <person name="Mendez C."/>
            <person name="Richter M."/>
            <person name="Ferrer M."/>
            <person name="Sanchez J."/>
        </authorList>
    </citation>
    <scope>NUCLEOTIDE SEQUENCE</scope>
</reference>
<dbReference type="InterPro" id="IPR038019">
    <property type="entry name" value="PRib_AMP_CycHydrolase_sf"/>
</dbReference>
<comment type="catalytic activity">
    <reaction evidence="2">
        <text>1-(5-phospho-beta-D-ribosyl)-ATP + H2O = 1-(5-phospho-beta-D-ribosyl)-5'-AMP + diphosphate + H(+)</text>
        <dbReference type="Rhea" id="RHEA:22828"/>
        <dbReference type="ChEBI" id="CHEBI:15377"/>
        <dbReference type="ChEBI" id="CHEBI:15378"/>
        <dbReference type="ChEBI" id="CHEBI:33019"/>
        <dbReference type="ChEBI" id="CHEBI:59457"/>
        <dbReference type="ChEBI" id="CHEBI:73183"/>
        <dbReference type="EC" id="3.6.1.31"/>
    </reaction>
</comment>
<dbReference type="InterPro" id="IPR002496">
    <property type="entry name" value="PRib_AMP_CycHydrolase_dom"/>
</dbReference>
<dbReference type="Gene3D" id="1.10.287.1080">
    <property type="entry name" value="MazG-like"/>
    <property type="match status" value="1"/>
</dbReference>
<dbReference type="EMBL" id="AUZY01009136">
    <property type="protein sequence ID" value="EQD43370.1"/>
    <property type="molecule type" value="Genomic_DNA"/>
</dbReference>
<dbReference type="NCBIfam" id="NF002747">
    <property type="entry name" value="PRK02759.1"/>
    <property type="match status" value="1"/>
</dbReference>
<proteinExistence type="inferred from homology"/>
<organism evidence="12">
    <name type="scientific">mine drainage metagenome</name>
    <dbReference type="NCBI Taxonomy" id="410659"/>
    <lineage>
        <taxon>unclassified sequences</taxon>
        <taxon>metagenomes</taxon>
        <taxon>ecological metagenomes</taxon>
    </lineage>
</organism>
<evidence type="ECO:0000256" key="2">
    <source>
        <dbReference type="ARBA" id="ARBA00001460"/>
    </source>
</evidence>
<evidence type="ECO:0000256" key="1">
    <source>
        <dbReference type="ARBA" id="ARBA00000024"/>
    </source>
</evidence>
<dbReference type="PANTHER" id="PTHR42945:SF1">
    <property type="entry name" value="HISTIDINE BIOSYNTHESIS BIFUNCTIONAL PROTEIN HIS7"/>
    <property type="match status" value="1"/>
</dbReference>